<dbReference type="InterPro" id="IPR001680">
    <property type="entry name" value="WD40_rpt"/>
</dbReference>
<dbReference type="PROSITE" id="PS50294">
    <property type="entry name" value="WD_REPEATS_REGION"/>
    <property type="match status" value="9"/>
</dbReference>
<dbReference type="GO" id="GO:0005634">
    <property type="term" value="C:nucleus"/>
    <property type="evidence" value="ECO:0007669"/>
    <property type="project" value="UniProtKB-SubCell"/>
</dbReference>
<dbReference type="InterPro" id="IPR007111">
    <property type="entry name" value="NACHT_NTPase"/>
</dbReference>
<organism evidence="9 10">
    <name type="scientific">Mycena venus</name>
    <dbReference type="NCBI Taxonomy" id="2733690"/>
    <lineage>
        <taxon>Eukaryota</taxon>
        <taxon>Fungi</taxon>
        <taxon>Dikarya</taxon>
        <taxon>Basidiomycota</taxon>
        <taxon>Agaricomycotina</taxon>
        <taxon>Agaricomycetes</taxon>
        <taxon>Agaricomycetidae</taxon>
        <taxon>Agaricales</taxon>
        <taxon>Marasmiineae</taxon>
        <taxon>Mycenaceae</taxon>
        <taxon>Mycena</taxon>
    </lineage>
</organism>
<feature type="repeat" description="WD" evidence="6">
    <location>
        <begin position="576"/>
        <end position="598"/>
    </location>
</feature>
<dbReference type="InterPro" id="IPR020472">
    <property type="entry name" value="WD40_PAC1"/>
</dbReference>
<proteinExistence type="inferred from homology"/>
<dbReference type="InterPro" id="IPR027417">
    <property type="entry name" value="P-loop_NTPase"/>
</dbReference>
<dbReference type="Pfam" id="PF24883">
    <property type="entry name" value="NPHP3_N"/>
    <property type="match status" value="1"/>
</dbReference>
<dbReference type="InterPro" id="IPR015943">
    <property type="entry name" value="WD40/YVTN_repeat-like_dom_sf"/>
</dbReference>
<keyword evidence="3 6" id="KW-0853">WD repeat</keyword>
<dbReference type="SMART" id="SM00320">
    <property type="entry name" value="WD40"/>
    <property type="match status" value="10"/>
</dbReference>
<name>A0A8H7CNX8_9AGAR</name>
<feature type="coiled-coil region" evidence="7">
    <location>
        <begin position="56"/>
        <end position="83"/>
    </location>
</feature>
<dbReference type="PANTHER" id="PTHR22847">
    <property type="entry name" value="WD40 REPEAT PROTEIN"/>
    <property type="match status" value="1"/>
</dbReference>
<keyword evidence="5" id="KW-0539">Nucleus</keyword>
<evidence type="ECO:0000256" key="3">
    <source>
        <dbReference type="ARBA" id="ARBA00022574"/>
    </source>
</evidence>
<dbReference type="CDD" id="cd21037">
    <property type="entry name" value="MLKL_NTD"/>
    <property type="match status" value="1"/>
</dbReference>
<evidence type="ECO:0000259" key="8">
    <source>
        <dbReference type="PROSITE" id="PS50837"/>
    </source>
</evidence>
<evidence type="ECO:0000256" key="2">
    <source>
        <dbReference type="ARBA" id="ARBA00007306"/>
    </source>
</evidence>
<dbReference type="CDD" id="cd00200">
    <property type="entry name" value="WD40"/>
    <property type="match status" value="1"/>
</dbReference>
<dbReference type="PRINTS" id="PR00320">
    <property type="entry name" value="GPROTEINBRPT"/>
</dbReference>
<sequence length="1043" mass="113313">MATPPARSTQAGVSQFPSAASILDDTVLPALTLAKSGVTGIGIPGVEGAINGVLELAMMLSTMEENKEDLAKLENSLDKFITIDTMGIGANLKQRLDNLSSELKMIDFECKSLAEKSRFQRFFRSKQYKERIQGIKDSVASHIHHFTFYGNISIEKCVEAMASNVQAVGRKIDTVLASEILSKLKCVPARYNCANTPEKCMDGTRVEIIKDIVTRLSATPNSAERVVMLSGSAGSGKSTIAKSVATILAEEKGALAASFFFSRDYTQRKEITHLPTTLAIHLADYDSAFRSHLIDLLESDKSGLLDAEPHLQFQKLVVGILGKLPPSSKPWVICLDALDECGKDHGQIFLRWLSDSIAQIPDHIRFFLIGRPDVPSYLKLDTLVSLTYGVVLDEIDIKIVSSDIHHYIKQSLKGANWTTRHHWKIQDHYVEELTIRANGLFIFAATVVRYVIGGLPQVPPQESIEYLLGGEILTDLHGLYLRIVDEAIPAPPPGDRRAQAVYGRAMRILSTILQLLEPLDCLSLAALLELNPEVLHGTLFPLSAVLHVPDAPGVAIKIKHLSFREFMTSHVHQEHIVSGSYDHTVRIWDADTGAALGGPLRHNDMVLCVTFSPDGKHIVSGSSDNTVYVWDAETGAVQHCLLEGHIGQVQIPLSSATKGHREKWRVTKAVLSGHTDEVYSVAFSPDGKHIVSGAYDNTVQIWDVESGVALGEPLKGHTNGVTSVGFSPDNKYIVSGSYDHTVRIWDAETGAALGGPLQGHTDRVLCVAFSPDSKRIVSGSHDHTVRTWDTESGTALGEPFKGHIHSVYCVAFSPDGKHIVSGSNDHTIQIRMWDVDSGAPLDKPLKGHTRGVYSVAFSPNGKYIVSGSYDHTLRIWDAESGVGLGKLLEGHTDEVTSVAFSPDGKHIVSGSFDHTVRIWDAETGAALGRPLQGHTNVVNSVAFSPDGKYIVSGSDDYTVHLWDAGTGGAHYGTSEEHMTGVHSIALSPDGRHIVSSSNAHMMHMWDAETGAPLGKPLEGHIDILYLGLMIALSASGMQTVELL</sequence>
<dbReference type="InterPro" id="IPR056884">
    <property type="entry name" value="NPHP3-like_N"/>
</dbReference>
<keyword evidence="10" id="KW-1185">Reference proteome</keyword>
<comment type="subcellular location">
    <subcellularLocation>
        <location evidence="1">Nucleus</location>
    </subcellularLocation>
</comment>
<comment type="caution">
    <text evidence="9">The sequence shown here is derived from an EMBL/GenBank/DDBJ whole genome shotgun (WGS) entry which is preliminary data.</text>
</comment>
<dbReference type="InterPro" id="IPR059179">
    <property type="entry name" value="MLKL-like_MCAfunc"/>
</dbReference>
<dbReference type="GO" id="GO:1990234">
    <property type="term" value="C:transferase complex"/>
    <property type="evidence" value="ECO:0007669"/>
    <property type="project" value="UniProtKB-ARBA"/>
</dbReference>
<dbReference type="Pfam" id="PF24105">
    <property type="entry name" value="Beta-prop_CAF1B_HIR1"/>
    <property type="match status" value="1"/>
</dbReference>
<evidence type="ECO:0000313" key="9">
    <source>
        <dbReference type="EMBL" id="KAF7342956.1"/>
    </source>
</evidence>
<dbReference type="SUPFAM" id="SSF52540">
    <property type="entry name" value="P-loop containing nucleoside triphosphate hydrolases"/>
    <property type="match status" value="1"/>
</dbReference>
<dbReference type="Gene3D" id="2.130.10.10">
    <property type="entry name" value="YVTN repeat-like/Quinoprotein amine dehydrogenase"/>
    <property type="match status" value="5"/>
</dbReference>
<dbReference type="SUPFAM" id="SSF50998">
    <property type="entry name" value="Quinoprotein alcohol dehydrogenase-like"/>
    <property type="match status" value="1"/>
</dbReference>
<dbReference type="PANTHER" id="PTHR22847:SF637">
    <property type="entry name" value="WD REPEAT DOMAIN 5B"/>
    <property type="match status" value="1"/>
</dbReference>
<dbReference type="PROSITE" id="PS50837">
    <property type="entry name" value="NACHT"/>
    <property type="match status" value="1"/>
</dbReference>
<dbReference type="EMBL" id="JACAZI010000016">
    <property type="protein sequence ID" value="KAF7342956.1"/>
    <property type="molecule type" value="Genomic_DNA"/>
</dbReference>
<feature type="repeat" description="WD" evidence="6">
    <location>
        <begin position="974"/>
        <end position="1015"/>
    </location>
</feature>
<feature type="repeat" description="WD" evidence="6">
    <location>
        <begin position="888"/>
        <end position="929"/>
    </location>
</feature>
<protein>
    <submittedName>
        <fullName evidence="9">WD-REPEATS-REGION domain-containing protein</fullName>
    </submittedName>
</protein>
<feature type="domain" description="NACHT" evidence="8">
    <location>
        <begin position="225"/>
        <end position="373"/>
    </location>
</feature>
<accession>A0A8H7CNX8</accession>
<evidence type="ECO:0000256" key="4">
    <source>
        <dbReference type="ARBA" id="ARBA00022737"/>
    </source>
</evidence>
<gene>
    <name evidence="9" type="ORF">MVEN_01725600</name>
</gene>
<dbReference type="Proteomes" id="UP000620124">
    <property type="component" value="Unassembled WGS sequence"/>
</dbReference>
<dbReference type="InterPro" id="IPR019775">
    <property type="entry name" value="WD40_repeat_CS"/>
</dbReference>
<feature type="repeat" description="WD" evidence="6">
    <location>
        <begin position="714"/>
        <end position="755"/>
    </location>
</feature>
<feature type="repeat" description="WD" evidence="6">
    <location>
        <begin position="671"/>
        <end position="712"/>
    </location>
</feature>
<dbReference type="Gene3D" id="3.40.50.300">
    <property type="entry name" value="P-loop containing nucleotide triphosphate hydrolases"/>
    <property type="match status" value="1"/>
</dbReference>
<evidence type="ECO:0000256" key="6">
    <source>
        <dbReference type="PROSITE-ProRule" id="PRU00221"/>
    </source>
</evidence>
<dbReference type="PROSITE" id="PS00678">
    <property type="entry name" value="WD_REPEATS_1"/>
    <property type="match status" value="7"/>
</dbReference>
<dbReference type="PROSITE" id="PS50082">
    <property type="entry name" value="WD_REPEATS_2"/>
    <property type="match status" value="10"/>
</dbReference>
<reference evidence="9" key="1">
    <citation type="submission" date="2020-05" db="EMBL/GenBank/DDBJ databases">
        <title>Mycena genomes resolve the evolution of fungal bioluminescence.</title>
        <authorList>
            <person name="Tsai I.J."/>
        </authorList>
    </citation>
    <scope>NUCLEOTIDE SEQUENCE</scope>
    <source>
        <strain evidence="9">CCC161011</strain>
    </source>
</reference>
<dbReference type="AlphaFoldDB" id="A0A8H7CNX8"/>
<dbReference type="InterPro" id="IPR011047">
    <property type="entry name" value="Quinoprotein_ADH-like_sf"/>
</dbReference>
<feature type="repeat" description="WD" evidence="6">
    <location>
        <begin position="845"/>
        <end position="881"/>
    </location>
</feature>
<feature type="repeat" description="WD" evidence="6">
    <location>
        <begin position="800"/>
        <end position="830"/>
    </location>
</feature>
<comment type="similarity">
    <text evidence="2">Belongs to the WD repeat HIR1 family.</text>
</comment>
<feature type="repeat" description="WD" evidence="6">
    <location>
        <begin position="931"/>
        <end position="963"/>
    </location>
</feature>
<keyword evidence="4" id="KW-0677">Repeat</keyword>
<keyword evidence="7" id="KW-0175">Coiled coil</keyword>
<evidence type="ECO:0000256" key="5">
    <source>
        <dbReference type="ARBA" id="ARBA00023242"/>
    </source>
</evidence>
<dbReference type="OrthoDB" id="538223at2759"/>
<evidence type="ECO:0000256" key="1">
    <source>
        <dbReference type="ARBA" id="ARBA00004123"/>
    </source>
</evidence>
<evidence type="ECO:0000256" key="7">
    <source>
        <dbReference type="SAM" id="Coils"/>
    </source>
</evidence>
<feature type="repeat" description="WD" evidence="6">
    <location>
        <begin position="599"/>
        <end position="640"/>
    </location>
</feature>
<dbReference type="Pfam" id="PF00400">
    <property type="entry name" value="WD40"/>
    <property type="match status" value="7"/>
</dbReference>
<feature type="repeat" description="WD" evidence="6">
    <location>
        <begin position="757"/>
        <end position="798"/>
    </location>
</feature>
<dbReference type="InterPro" id="IPR055410">
    <property type="entry name" value="Beta-prop_CAF1B_HIR1"/>
</dbReference>
<evidence type="ECO:0000313" key="10">
    <source>
        <dbReference type="Proteomes" id="UP000620124"/>
    </source>
</evidence>